<comment type="caution">
    <text evidence="1">The sequence shown here is derived from an EMBL/GenBank/DDBJ whole genome shotgun (WGS) entry which is preliminary data.</text>
</comment>
<dbReference type="RefSeq" id="WP_242178718.1">
    <property type="nucleotide sequence ID" value="NZ_JAKQYM010000007.1"/>
</dbReference>
<evidence type="ECO:0000313" key="2">
    <source>
        <dbReference type="Proteomes" id="UP001139369"/>
    </source>
</evidence>
<proteinExistence type="predicted"/>
<keyword evidence="2" id="KW-1185">Reference proteome</keyword>
<name>A0A9X1VNS6_9FLAO</name>
<dbReference type="Proteomes" id="UP001139369">
    <property type="component" value="Unassembled WGS sequence"/>
</dbReference>
<accession>A0A9X1VNS6</accession>
<dbReference type="EMBL" id="JAKQYM010000007">
    <property type="protein sequence ID" value="MCI2229592.1"/>
    <property type="molecule type" value="Genomic_DNA"/>
</dbReference>
<protein>
    <recommendedName>
        <fullName evidence="3">LysM domain-containing protein</fullName>
    </recommendedName>
</protein>
<dbReference type="AlphaFoldDB" id="A0A9X1VNS6"/>
<organism evidence="1 2">
    <name type="scientific">Polaribacter marinus</name>
    <dbReference type="NCBI Taxonomy" id="2916838"/>
    <lineage>
        <taxon>Bacteria</taxon>
        <taxon>Pseudomonadati</taxon>
        <taxon>Bacteroidota</taxon>
        <taxon>Flavobacteriia</taxon>
        <taxon>Flavobacteriales</taxon>
        <taxon>Flavobacteriaceae</taxon>
    </lineage>
</organism>
<sequence>MDIAIQSTGKAENLLKIAMANNLVPTDQPAPGTVITIPESIEKDEQIVKFYKANNVVPSTALAEEIEAPELNCEEKLYECFKG</sequence>
<evidence type="ECO:0000313" key="1">
    <source>
        <dbReference type="EMBL" id="MCI2229592.1"/>
    </source>
</evidence>
<reference evidence="1" key="1">
    <citation type="submission" date="2022-02" db="EMBL/GenBank/DDBJ databases">
        <title>Polaribacter sp. MSW13, isolated from seawater.</title>
        <authorList>
            <person name="Kristyanto S."/>
            <person name="Jung J."/>
            <person name="Jeon C.O."/>
        </authorList>
    </citation>
    <scope>NUCLEOTIDE SEQUENCE</scope>
    <source>
        <strain evidence="1">MSW13</strain>
    </source>
</reference>
<evidence type="ECO:0008006" key="3">
    <source>
        <dbReference type="Google" id="ProtNLM"/>
    </source>
</evidence>
<gene>
    <name evidence="1" type="ORF">MC378_10470</name>
</gene>